<dbReference type="InterPro" id="IPR002716">
    <property type="entry name" value="PIN_dom"/>
</dbReference>
<comment type="similarity">
    <text evidence="5">Belongs to the PINc/VapC protein family.</text>
</comment>
<reference evidence="7 8" key="1">
    <citation type="journal article" date="2015" name="Appl. Environ. Microbiol.">
        <title>Aerobic and Anaerobic Thiosulfate Oxidation by a Cold-Adapted, Subglacial Chemoautotroph.</title>
        <authorList>
            <person name="Harrold Z.R."/>
            <person name="Skidmore M.L."/>
            <person name="Hamilton T.L."/>
            <person name="Desch L."/>
            <person name="Amada K."/>
            <person name="van Gelder W."/>
            <person name="Glover K."/>
            <person name="Roden E.E."/>
            <person name="Boyd E.S."/>
        </authorList>
    </citation>
    <scope>NUCLEOTIDE SEQUENCE [LARGE SCALE GENOMIC DNA]</scope>
    <source>
        <strain evidence="7 8">RG</strain>
    </source>
</reference>
<dbReference type="PATRIC" id="fig|36861.3.peg.2371"/>
<evidence type="ECO:0000313" key="8">
    <source>
        <dbReference type="Proteomes" id="UP000064243"/>
    </source>
</evidence>
<sequence length="142" mass="15919">MIYVDTSALVKRYISEAGSDTFDAFFLAQAPLAVSRLTIVEMRCALARRRRNLQISSELEAQVLEAFRLDVQDGALAVSPFLEDDLTLAYHLMDEVADLPLRTLDALHLAVARRHSIPEFSTADKKQAEAAQKLGFVLHRFD</sequence>
<dbReference type="Gene3D" id="3.40.50.1010">
    <property type="entry name" value="5'-nuclease"/>
    <property type="match status" value="1"/>
</dbReference>
<dbReference type="Pfam" id="PF01850">
    <property type="entry name" value="PIN"/>
    <property type="match status" value="1"/>
</dbReference>
<dbReference type="InterPro" id="IPR022907">
    <property type="entry name" value="VapC_family"/>
</dbReference>
<keyword evidence="8" id="KW-1185">Reference proteome</keyword>
<evidence type="ECO:0000256" key="1">
    <source>
        <dbReference type="ARBA" id="ARBA00022649"/>
    </source>
</evidence>
<dbReference type="GO" id="GO:0000287">
    <property type="term" value="F:magnesium ion binding"/>
    <property type="evidence" value="ECO:0007669"/>
    <property type="project" value="UniProtKB-UniRule"/>
</dbReference>
<dbReference type="GO" id="GO:0004540">
    <property type="term" value="F:RNA nuclease activity"/>
    <property type="evidence" value="ECO:0007669"/>
    <property type="project" value="InterPro"/>
</dbReference>
<evidence type="ECO:0000256" key="3">
    <source>
        <dbReference type="ARBA" id="ARBA00022723"/>
    </source>
</evidence>
<dbReference type="Proteomes" id="UP000064243">
    <property type="component" value="Unassembled WGS sequence"/>
</dbReference>
<feature type="binding site" evidence="5">
    <location>
        <position position="5"/>
    </location>
    <ligand>
        <name>Mg(2+)</name>
        <dbReference type="ChEBI" id="CHEBI:18420"/>
    </ligand>
</feature>
<evidence type="ECO:0000259" key="6">
    <source>
        <dbReference type="Pfam" id="PF01850"/>
    </source>
</evidence>
<name>A0A106BKS1_THIDE</name>
<dbReference type="GO" id="GO:0090729">
    <property type="term" value="F:toxin activity"/>
    <property type="evidence" value="ECO:0007669"/>
    <property type="project" value="UniProtKB-KW"/>
</dbReference>
<organism evidence="7 8">
    <name type="scientific">Thiobacillus denitrificans</name>
    <dbReference type="NCBI Taxonomy" id="36861"/>
    <lineage>
        <taxon>Bacteria</taxon>
        <taxon>Pseudomonadati</taxon>
        <taxon>Pseudomonadota</taxon>
        <taxon>Betaproteobacteria</taxon>
        <taxon>Nitrosomonadales</taxon>
        <taxon>Thiobacillaceae</taxon>
        <taxon>Thiobacillus</taxon>
    </lineage>
</organism>
<proteinExistence type="inferred from homology"/>
<dbReference type="SUPFAM" id="SSF88723">
    <property type="entry name" value="PIN domain-like"/>
    <property type="match status" value="1"/>
</dbReference>
<dbReference type="GO" id="GO:0016787">
    <property type="term" value="F:hydrolase activity"/>
    <property type="evidence" value="ECO:0007669"/>
    <property type="project" value="UniProtKB-KW"/>
</dbReference>
<evidence type="ECO:0000256" key="5">
    <source>
        <dbReference type="HAMAP-Rule" id="MF_00265"/>
    </source>
</evidence>
<comment type="caution">
    <text evidence="7">The sequence shown here is derived from an EMBL/GenBank/DDBJ whole genome shotgun (WGS) entry which is preliminary data.</text>
</comment>
<gene>
    <name evidence="5" type="primary">vapC</name>
    <name evidence="7" type="ORF">ABW22_12925</name>
</gene>
<keyword evidence="3 5" id="KW-0479">Metal-binding</keyword>
<keyword evidence="1 5" id="KW-1277">Toxin-antitoxin system</keyword>
<feature type="domain" description="PIN" evidence="6">
    <location>
        <begin position="2"/>
        <end position="131"/>
    </location>
</feature>
<evidence type="ECO:0000256" key="2">
    <source>
        <dbReference type="ARBA" id="ARBA00022722"/>
    </source>
</evidence>
<evidence type="ECO:0000256" key="4">
    <source>
        <dbReference type="ARBA" id="ARBA00022801"/>
    </source>
</evidence>
<keyword evidence="5" id="KW-0460">Magnesium</keyword>
<feature type="binding site" evidence="5">
    <location>
        <position position="105"/>
    </location>
    <ligand>
        <name>Mg(2+)</name>
        <dbReference type="ChEBI" id="CHEBI:18420"/>
    </ligand>
</feature>
<dbReference type="CDD" id="cd09874">
    <property type="entry name" value="PIN_MT3492-like"/>
    <property type="match status" value="1"/>
</dbReference>
<keyword evidence="5" id="KW-0800">Toxin</keyword>
<comment type="cofactor">
    <cofactor evidence="5">
        <name>Mg(2+)</name>
        <dbReference type="ChEBI" id="CHEBI:18420"/>
    </cofactor>
</comment>
<dbReference type="RefSeq" id="WP_059757370.1">
    <property type="nucleotide sequence ID" value="NZ_LDUG01000036.1"/>
</dbReference>
<evidence type="ECO:0000313" key="7">
    <source>
        <dbReference type="EMBL" id="KVW94285.1"/>
    </source>
</evidence>
<dbReference type="EC" id="3.1.-.-" evidence="5"/>
<keyword evidence="4 5" id="KW-0378">Hydrolase</keyword>
<dbReference type="EMBL" id="LDUG01000036">
    <property type="protein sequence ID" value="KVW94285.1"/>
    <property type="molecule type" value="Genomic_DNA"/>
</dbReference>
<accession>A0A106BKS1</accession>
<keyword evidence="2 5" id="KW-0540">Nuclease</keyword>
<dbReference type="AlphaFoldDB" id="A0A106BKS1"/>
<comment type="function">
    <text evidence="5">Toxic component of a toxin-antitoxin (TA) system. An RNase.</text>
</comment>
<dbReference type="HAMAP" id="MF_00265">
    <property type="entry name" value="VapC_Nob1"/>
    <property type="match status" value="1"/>
</dbReference>
<dbReference type="InterPro" id="IPR029060">
    <property type="entry name" value="PIN-like_dom_sf"/>
</dbReference>
<protein>
    <recommendedName>
        <fullName evidence="5">Ribonuclease VapC</fullName>
        <shortName evidence="5">RNase VapC</shortName>
        <ecNumber evidence="5">3.1.-.-</ecNumber>
    </recommendedName>
    <alternativeName>
        <fullName evidence="5">Toxin VapC</fullName>
    </alternativeName>
</protein>